<evidence type="ECO:0000313" key="2">
    <source>
        <dbReference type="Proteomes" id="UP000006729"/>
    </source>
</evidence>
<protein>
    <recommendedName>
        <fullName evidence="3">Reverse transcriptase zinc-binding domain-containing protein</fullName>
    </recommendedName>
</protein>
<dbReference type="Proteomes" id="UP000006729">
    <property type="component" value="Chromosome 14"/>
</dbReference>
<reference evidence="1 2" key="1">
    <citation type="journal article" date="2006" name="Science">
        <title>The genome of black cottonwood, Populus trichocarpa (Torr. &amp; Gray).</title>
        <authorList>
            <person name="Tuskan G.A."/>
            <person name="Difazio S."/>
            <person name="Jansson S."/>
            <person name="Bohlmann J."/>
            <person name="Grigoriev I."/>
            <person name="Hellsten U."/>
            <person name="Putnam N."/>
            <person name="Ralph S."/>
            <person name="Rombauts S."/>
            <person name="Salamov A."/>
            <person name="Schein J."/>
            <person name="Sterck L."/>
            <person name="Aerts A."/>
            <person name="Bhalerao R.R."/>
            <person name="Bhalerao R.P."/>
            <person name="Blaudez D."/>
            <person name="Boerjan W."/>
            <person name="Brun A."/>
            <person name="Brunner A."/>
            <person name="Busov V."/>
            <person name="Campbell M."/>
            <person name="Carlson J."/>
            <person name="Chalot M."/>
            <person name="Chapman J."/>
            <person name="Chen G.L."/>
            <person name="Cooper D."/>
            <person name="Coutinho P.M."/>
            <person name="Couturier J."/>
            <person name="Covert S."/>
            <person name="Cronk Q."/>
            <person name="Cunningham R."/>
            <person name="Davis J."/>
            <person name="Degroeve S."/>
            <person name="Dejardin A."/>
            <person name="Depamphilis C."/>
            <person name="Detter J."/>
            <person name="Dirks B."/>
            <person name="Dubchak I."/>
            <person name="Duplessis S."/>
            <person name="Ehlting J."/>
            <person name="Ellis B."/>
            <person name="Gendler K."/>
            <person name="Goodstein D."/>
            <person name="Gribskov M."/>
            <person name="Grimwood J."/>
            <person name="Groover A."/>
            <person name="Gunter L."/>
            <person name="Hamberger B."/>
            <person name="Heinze B."/>
            <person name="Helariutta Y."/>
            <person name="Henrissat B."/>
            <person name="Holligan D."/>
            <person name="Holt R."/>
            <person name="Huang W."/>
            <person name="Islam-Faridi N."/>
            <person name="Jones S."/>
            <person name="Jones-Rhoades M."/>
            <person name="Jorgensen R."/>
            <person name="Joshi C."/>
            <person name="Kangasjarvi J."/>
            <person name="Karlsson J."/>
            <person name="Kelleher C."/>
            <person name="Kirkpatrick R."/>
            <person name="Kirst M."/>
            <person name="Kohler A."/>
            <person name="Kalluri U."/>
            <person name="Larimer F."/>
            <person name="Leebens-Mack J."/>
            <person name="Leple J.C."/>
            <person name="Locascio P."/>
            <person name="Lou Y."/>
            <person name="Lucas S."/>
            <person name="Martin F."/>
            <person name="Montanini B."/>
            <person name="Napoli C."/>
            <person name="Nelson D.R."/>
            <person name="Nelson C."/>
            <person name="Nieminen K."/>
            <person name="Nilsson O."/>
            <person name="Pereda V."/>
            <person name="Peter G."/>
            <person name="Philippe R."/>
            <person name="Pilate G."/>
            <person name="Poliakov A."/>
            <person name="Razumovskaya J."/>
            <person name="Richardson P."/>
            <person name="Rinaldi C."/>
            <person name="Ritland K."/>
            <person name="Rouze P."/>
            <person name="Ryaboy D."/>
            <person name="Schmutz J."/>
            <person name="Schrader J."/>
            <person name="Segerman B."/>
            <person name="Shin H."/>
            <person name="Siddiqui A."/>
            <person name="Sterky F."/>
            <person name="Terry A."/>
            <person name="Tsai C.J."/>
            <person name="Uberbacher E."/>
            <person name="Unneberg P."/>
            <person name="Vahala J."/>
            <person name="Wall K."/>
            <person name="Wessler S."/>
            <person name="Yang G."/>
            <person name="Yin T."/>
            <person name="Douglas C."/>
            <person name="Marra M."/>
            <person name="Sandberg G."/>
            <person name="Van de Peer Y."/>
            <person name="Rokhsar D."/>
        </authorList>
    </citation>
    <scope>NUCLEOTIDE SEQUENCE [LARGE SCALE GENOMIC DNA]</scope>
    <source>
        <strain evidence="2">cv. Nisqually</strain>
    </source>
</reference>
<evidence type="ECO:0000313" key="1">
    <source>
        <dbReference type="EMBL" id="PNT02718.1"/>
    </source>
</evidence>
<accession>B9MVR3</accession>
<sequence length="153" mass="18150">MDNKKDISFWNDRWLDCGILKYLFSQLHVLSHNPASRITEMGYWNNGVWSWNLGKDNNALLNYNKSACFFQIWKELNCISNMKIKRFGILREVGITRSSYAATFWTEFFIQVYLLSILSFMERFAMMYVKILGISYDAMKDPNRRQVSKKSLI</sequence>
<organism evidence="1 2">
    <name type="scientific">Populus trichocarpa</name>
    <name type="common">Western balsam poplar</name>
    <name type="synonym">Populus balsamifera subsp. trichocarpa</name>
    <dbReference type="NCBI Taxonomy" id="3694"/>
    <lineage>
        <taxon>Eukaryota</taxon>
        <taxon>Viridiplantae</taxon>
        <taxon>Streptophyta</taxon>
        <taxon>Embryophyta</taxon>
        <taxon>Tracheophyta</taxon>
        <taxon>Spermatophyta</taxon>
        <taxon>Magnoliopsida</taxon>
        <taxon>eudicotyledons</taxon>
        <taxon>Gunneridae</taxon>
        <taxon>Pentapetalae</taxon>
        <taxon>rosids</taxon>
        <taxon>fabids</taxon>
        <taxon>Malpighiales</taxon>
        <taxon>Salicaceae</taxon>
        <taxon>Saliceae</taxon>
        <taxon>Populus</taxon>
    </lineage>
</organism>
<keyword evidence="2" id="KW-1185">Reference proteome</keyword>
<gene>
    <name evidence="1" type="ORF">POPTR_014G028600</name>
</gene>
<dbReference type="InParanoid" id="B9MVR3"/>
<dbReference type="HOGENOM" id="CLU_1716343_0_0_1"/>
<evidence type="ECO:0008006" key="3">
    <source>
        <dbReference type="Google" id="ProtNLM"/>
    </source>
</evidence>
<dbReference type="AlphaFoldDB" id="B9MVR3"/>
<name>B9MVR3_POPTR</name>
<proteinExistence type="predicted"/>
<dbReference type="EMBL" id="CM009303">
    <property type="protein sequence ID" value="PNT02718.1"/>
    <property type="molecule type" value="Genomic_DNA"/>
</dbReference>